<organism evidence="2">
    <name type="scientific">Caldilineaceae bacterium SB0662_bin_9</name>
    <dbReference type="NCBI Taxonomy" id="2605258"/>
    <lineage>
        <taxon>Bacteria</taxon>
        <taxon>Bacillati</taxon>
        <taxon>Chloroflexota</taxon>
        <taxon>Caldilineae</taxon>
        <taxon>Caldilineales</taxon>
        <taxon>Caldilineaceae</taxon>
    </lineage>
</organism>
<dbReference type="GO" id="GO:0016226">
    <property type="term" value="P:iron-sulfur cluster assembly"/>
    <property type="evidence" value="ECO:0007669"/>
    <property type="project" value="InterPro"/>
</dbReference>
<dbReference type="Gene3D" id="3.90.1010.10">
    <property type="match status" value="1"/>
</dbReference>
<comment type="caution">
    <text evidence="2">The sequence shown here is derived from an EMBL/GenBank/DDBJ whole genome shotgun (WGS) entry which is preliminary data.</text>
</comment>
<sequence length="131" mass="14822">MDQLYREAIIDHYKHPRHYGCLEAPDYKAHDLNPFCGDELTIELKVDDEGIIRGVAFDGKGCAISLASASMLMEEILHESLDEVKTWTRDDILDMLGIEIGPVRMKCALLSLKVLKKGVYGLDQLEEEELD</sequence>
<dbReference type="PANTHER" id="PTHR10093">
    <property type="entry name" value="IRON-SULFUR CLUSTER ASSEMBLY ENZYME NIFU HOMOLOG"/>
    <property type="match status" value="1"/>
</dbReference>
<protein>
    <submittedName>
        <fullName evidence="2">Iron-sulfur cluster assembly scaffold protein</fullName>
    </submittedName>
</protein>
<reference evidence="2" key="1">
    <citation type="submission" date="2019-09" db="EMBL/GenBank/DDBJ databases">
        <title>Characterisation of the sponge microbiome using genome-centric metagenomics.</title>
        <authorList>
            <person name="Engelberts J.P."/>
            <person name="Robbins S.J."/>
            <person name="De Goeij J.M."/>
            <person name="Aranda M."/>
            <person name="Bell S.C."/>
            <person name="Webster N.S."/>
        </authorList>
    </citation>
    <scope>NUCLEOTIDE SEQUENCE</scope>
    <source>
        <strain evidence="2">SB0662_bin_9</strain>
    </source>
</reference>
<evidence type="ECO:0000259" key="1">
    <source>
        <dbReference type="Pfam" id="PF01592"/>
    </source>
</evidence>
<gene>
    <name evidence="2" type="ORF">F4Y08_17010</name>
</gene>
<dbReference type="GO" id="GO:0005506">
    <property type="term" value="F:iron ion binding"/>
    <property type="evidence" value="ECO:0007669"/>
    <property type="project" value="InterPro"/>
</dbReference>
<name>A0A6B1DZ98_9CHLR</name>
<feature type="domain" description="NIF system FeS cluster assembly NifU N-terminal" evidence="1">
    <location>
        <begin position="5"/>
        <end position="120"/>
    </location>
</feature>
<dbReference type="CDD" id="cd06664">
    <property type="entry name" value="IscU_like"/>
    <property type="match status" value="1"/>
</dbReference>
<dbReference type="Pfam" id="PF01592">
    <property type="entry name" value="NifU_N"/>
    <property type="match status" value="1"/>
</dbReference>
<proteinExistence type="predicted"/>
<evidence type="ECO:0000313" key="2">
    <source>
        <dbReference type="EMBL" id="MYD92002.1"/>
    </source>
</evidence>
<dbReference type="SUPFAM" id="SSF82649">
    <property type="entry name" value="SufE/NifU"/>
    <property type="match status" value="1"/>
</dbReference>
<accession>A0A6B1DZ98</accession>
<dbReference type="AlphaFoldDB" id="A0A6B1DZ98"/>
<dbReference type="GO" id="GO:0051536">
    <property type="term" value="F:iron-sulfur cluster binding"/>
    <property type="evidence" value="ECO:0007669"/>
    <property type="project" value="InterPro"/>
</dbReference>
<dbReference type="EMBL" id="VXPY01000122">
    <property type="protein sequence ID" value="MYD92002.1"/>
    <property type="molecule type" value="Genomic_DNA"/>
</dbReference>
<dbReference type="InterPro" id="IPR002871">
    <property type="entry name" value="NIF_FeS_clus_asmbl_NifU_N"/>
</dbReference>